<organism evidence="1 2">
    <name type="scientific">Bradyrhizobium retamae</name>
    <dbReference type="NCBI Taxonomy" id="1300035"/>
    <lineage>
        <taxon>Bacteria</taxon>
        <taxon>Pseudomonadati</taxon>
        <taxon>Pseudomonadota</taxon>
        <taxon>Alphaproteobacteria</taxon>
        <taxon>Hyphomicrobiales</taxon>
        <taxon>Nitrobacteraceae</taxon>
        <taxon>Bradyrhizobium</taxon>
    </lineage>
</organism>
<dbReference type="Proteomes" id="UP000052023">
    <property type="component" value="Unassembled WGS sequence"/>
</dbReference>
<reference evidence="1 2" key="1">
    <citation type="submission" date="2014-03" db="EMBL/GenBank/DDBJ databases">
        <title>Bradyrhizobium valentinum sp. nov., isolated from effective nodules of Lupinus mariae-josephae, a lupine endemic of basic-lime soils in Eastern Spain.</title>
        <authorList>
            <person name="Duran D."/>
            <person name="Rey L."/>
            <person name="Navarro A."/>
            <person name="Busquets A."/>
            <person name="Imperial J."/>
            <person name="Ruiz-Argueso T."/>
        </authorList>
    </citation>
    <scope>NUCLEOTIDE SEQUENCE [LARGE SCALE GENOMIC DNA]</scope>
    <source>
        <strain evidence="1 2">Ro19</strain>
    </source>
</reference>
<gene>
    <name evidence="1" type="ORF">CQ13_34315</name>
</gene>
<dbReference type="AlphaFoldDB" id="A0A0R3MFV9"/>
<name>A0A0R3MFV9_9BRAD</name>
<dbReference type="EMBL" id="LLYA01000190">
    <property type="protein sequence ID" value="KRR19111.1"/>
    <property type="molecule type" value="Genomic_DNA"/>
</dbReference>
<evidence type="ECO:0000313" key="2">
    <source>
        <dbReference type="Proteomes" id="UP000052023"/>
    </source>
</evidence>
<sequence length="73" mass="8170">MQRAGASWTEQAAQALREHASNSGGQQKRFKILYYSCMRLSRREQDGAAPLLRKIIYIDIGCVLRVGEAADQS</sequence>
<evidence type="ECO:0000313" key="1">
    <source>
        <dbReference type="EMBL" id="KRR19111.1"/>
    </source>
</evidence>
<keyword evidence="2" id="KW-1185">Reference proteome</keyword>
<protein>
    <submittedName>
        <fullName evidence="1">Uncharacterized protein</fullName>
    </submittedName>
</protein>
<accession>A0A0R3MFV9</accession>
<proteinExistence type="predicted"/>
<comment type="caution">
    <text evidence="1">The sequence shown here is derived from an EMBL/GenBank/DDBJ whole genome shotgun (WGS) entry which is preliminary data.</text>
</comment>